<evidence type="ECO:0000256" key="6">
    <source>
        <dbReference type="ARBA" id="ARBA00023029"/>
    </source>
</evidence>
<dbReference type="InterPro" id="IPR035516">
    <property type="entry name" value="Gyrase/topoIV_suA_C"/>
</dbReference>
<dbReference type="EMBL" id="CP033622">
    <property type="protein sequence ID" value="QIZ52042.1"/>
    <property type="molecule type" value="Genomic_DNA"/>
</dbReference>
<dbReference type="Proteomes" id="UP000824976">
    <property type="component" value="Chromosome"/>
</dbReference>
<feature type="compositionally biased region" description="Acidic residues" evidence="12">
    <location>
        <begin position="858"/>
        <end position="877"/>
    </location>
</feature>
<dbReference type="InterPro" id="IPR013760">
    <property type="entry name" value="Topo_IIA-like_dom_sf"/>
</dbReference>
<evidence type="ECO:0000256" key="10">
    <source>
        <dbReference type="HAMAP-Rule" id="MF_01897"/>
    </source>
</evidence>
<dbReference type="GO" id="GO:0006261">
    <property type="term" value="P:DNA-templated DNA replication"/>
    <property type="evidence" value="ECO:0007669"/>
    <property type="project" value="UniProtKB-UniRule"/>
</dbReference>
<dbReference type="InterPro" id="IPR005743">
    <property type="entry name" value="GyrA"/>
</dbReference>
<keyword evidence="5 10" id="KW-0067">ATP-binding</keyword>
<keyword evidence="6 10" id="KW-0799">Topoisomerase</keyword>
<comment type="subcellular location">
    <subcellularLocation>
        <location evidence="10">Cytoplasm</location>
    </subcellularLocation>
</comment>
<organism evidence="14 16">
    <name type="scientific">Dickeya zeae</name>
    <dbReference type="NCBI Taxonomy" id="204042"/>
    <lineage>
        <taxon>Bacteria</taxon>
        <taxon>Pseudomonadati</taxon>
        <taxon>Pseudomonadota</taxon>
        <taxon>Gammaproteobacteria</taxon>
        <taxon>Enterobacterales</taxon>
        <taxon>Pectobacteriaceae</taxon>
        <taxon>Dickeya</taxon>
    </lineage>
</organism>
<evidence type="ECO:0000313" key="17">
    <source>
        <dbReference type="Proteomes" id="UP000824976"/>
    </source>
</evidence>
<dbReference type="PANTHER" id="PTHR43493">
    <property type="entry name" value="DNA GYRASE/TOPOISOMERASE SUBUNIT A"/>
    <property type="match status" value="1"/>
</dbReference>
<dbReference type="HAMAP" id="MF_01897">
    <property type="entry name" value="GyrA"/>
    <property type="match status" value="1"/>
</dbReference>
<evidence type="ECO:0000256" key="11">
    <source>
        <dbReference type="PROSITE-ProRule" id="PRU01384"/>
    </source>
</evidence>
<sequence>MSDLAREITPVNIEEELKSSYLDYAMSVIVGRALPDVRDGLKPVHRRVLYAMSVLGNDWNKPYKKSARVVGDVIGKYHPHGDSAVYDTIVRMAQPFSLRYMLVDGQGNFGSIDGDSAAAMRYTEVRMSKIAHELLSDLDKETVDFVPNYDGTEQIPDVMPTRIPNLLVNGSSGIAVGMATNIPPHNLSEVINGCLAYIDDENISVEGLMAHIPGPDFPTAAIINGKRGIEEAYRTGRGKVYIRARAEVEADAKTGRETIIVHEIPYQVNKARLIEKIAELVKDKRIEGISALRDESDKDGMRIVIEIKRDAVGEVVLNHLYSQTQMQVSFGINMVALHQGQPKLMTLKEILAAFVRHRREVVTRRTIFELRKARERAHILEGLAIALANIDPIIELIRHASTPADAKAALVAQAWALGGVAAMLERAGDDAARPEWLEPEFGIHDGYYHLTELQAQAILDLRLQKLTGLEHEKLLDEYKELLAQIAELLFILRSPERLMEVIREELVAIREQYNDARRTEITHNSADINIEDLISQENVVVTLSHQGYVKYQPLTDYEAQRRGGKGKSAARIKEEDFIDRLLVANTHDTILCFSSRGRLYWLKVYQLPEASRGARGRPIINLLPLEQDERITAILPVREYEEGMNVFMATASGTVKKTALTEFSRPRSAGIIAVNLNDGDELIGVDLTDGSNEVMLFSSEGKVVRFSESAVRTMGRTATGVRGINLQDDDRVVSLIVPRGDGDILTVTQNGFGKRTAVTEYPVKSRATKGVISIKVSERNGKVVGAVQVDTADQIMMITDAGTLVRTRVSEVSIVGRNTQGVTLIRTAEEERVVGLQRVAEPVEDDELDSVVPVDGELPQEDIDESDSDDDIPADDE</sequence>
<protein>
    <recommendedName>
        <fullName evidence="10">DNA gyrase subunit A</fullName>
        <ecNumber evidence="10">5.6.2.2</ecNumber>
    </recommendedName>
</protein>
<keyword evidence="4 10" id="KW-0547">Nucleotide-binding</keyword>
<dbReference type="FunFam" id="3.30.1360.40:FF:000002">
    <property type="entry name" value="DNA gyrase subunit A"/>
    <property type="match status" value="1"/>
</dbReference>
<evidence type="ECO:0000256" key="9">
    <source>
        <dbReference type="ARBA" id="ARBA00058442"/>
    </source>
</evidence>
<dbReference type="SUPFAM" id="SSF56719">
    <property type="entry name" value="Type II DNA topoisomerase"/>
    <property type="match status" value="1"/>
</dbReference>
<dbReference type="SMART" id="SM00434">
    <property type="entry name" value="TOP4c"/>
    <property type="match status" value="1"/>
</dbReference>
<dbReference type="Pfam" id="PF03989">
    <property type="entry name" value="DNA_gyraseA_C"/>
    <property type="match status" value="6"/>
</dbReference>
<dbReference type="CDD" id="cd00187">
    <property type="entry name" value="TOP4c"/>
    <property type="match status" value="1"/>
</dbReference>
<evidence type="ECO:0000313" key="16">
    <source>
        <dbReference type="Proteomes" id="UP000500801"/>
    </source>
</evidence>
<evidence type="ECO:0000313" key="15">
    <source>
        <dbReference type="EMBL" id="QYM91896.1"/>
    </source>
</evidence>
<dbReference type="FunFam" id="2.120.10.90:FF:000002">
    <property type="entry name" value="DNA gyrase subunit A"/>
    <property type="match status" value="1"/>
</dbReference>
<reference evidence="14 16" key="1">
    <citation type="submission" date="2018-11" db="EMBL/GenBank/DDBJ databases">
        <title>Complete genome sequence of Dickeya zeae strain CE1 infecting Canna edulis Ker-Gawl. in China.</title>
        <authorList>
            <person name="Zhang J."/>
            <person name="Lin B."/>
            <person name="Shen H."/>
            <person name="Jiang S."/>
            <person name="Pu X."/>
            <person name="Sun D."/>
        </authorList>
    </citation>
    <scope>NUCLEOTIDE SEQUENCE [LARGE SCALE GENOMIC DNA]</scope>
    <source>
        <strain evidence="14 16">CE1</strain>
    </source>
</reference>
<evidence type="ECO:0000256" key="7">
    <source>
        <dbReference type="ARBA" id="ARBA00023125"/>
    </source>
</evidence>
<feature type="short sequence motif" description="GyrA-box" evidence="10">
    <location>
        <begin position="560"/>
        <end position="566"/>
    </location>
</feature>
<feature type="domain" description="Topo IIA-type catalytic" evidence="13">
    <location>
        <begin position="34"/>
        <end position="533"/>
    </location>
</feature>
<dbReference type="InterPro" id="IPR002205">
    <property type="entry name" value="Topo_IIA_dom_A"/>
</dbReference>
<evidence type="ECO:0000256" key="3">
    <source>
        <dbReference type="ARBA" id="ARBA00022490"/>
    </source>
</evidence>
<comment type="function">
    <text evidence="9">Negative supercoiling favors strand separation, and DNA replication, transcription, recombination and repair, all of which involve strand separation. Type II topoisomerases break and join 2 DNA strands simultaneously in an ATP-dependent manner.</text>
</comment>
<evidence type="ECO:0000256" key="1">
    <source>
        <dbReference type="ARBA" id="ARBA00000185"/>
    </source>
</evidence>
<dbReference type="GO" id="GO:0006265">
    <property type="term" value="P:DNA topological change"/>
    <property type="evidence" value="ECO:0007669"/>
    <property type="project" value="UniProtKB-UniRule"/>
</dbReference>
<dbReference type="GO" id="GO:0005524">
    <property type="term" value="F:ATP binding"/>
    <property type="evidence" value="ECO:0007669"/>
    <property type="project" value="UniProtKB-UniRule"/>
</dbReference>
<dbReference type="RefSeq" id="WP_168363178.1">
    <property type="nucleotide sequence ID" value="NZ_CP033622.1"/>
</dbReference>
<evidence type="ECO:0000256" key="4">
    <source>
        <dbReference type="ARBA" id="ARBA00022741"/>
    </source>
</evidence>
<dbReference type="EMBL" id="CP040817">
    <property type="protein sequence ID" value="QYM91896.1"/>
    <property type="molecule type" value="Genomic_DNA"/>
</dbReference>
<dbReference type="Gene3D" id="3.90.199.10">
    <property type="entry name" value="Topoisomerase II, domain 5"/>
    <property type="match status" value="1"/>
</dbReference>
<dbReference type="Proteomes" id="UP000500801">
    <property type="component" value="Chromosome"/>
</dbReference>
<dbReference type="GO" id="GO:0034335">
    <property type="term" value="F:DNA negative supercoiling activity"/>
    <property type="evidence" value="ECO:0007669"/>
    <property type="project" value="UniProtKB-ARBA"/>
</dbReference>
<dbReference type="InterPro" id="IPR050220">
    <property type="entry name" value="Type_II_DNA_Topoisomerases"/>
</dbReference>
<dbReference type="Gene3D" id="3.30.1360.40">
    <property type="match status" value="1"/>
</dbReference>
<dbReference type="SUPFAM" id="SSF101904">
    <property type="entry name" value="GyrA/ParC C-terminal domain-like"/>
    <property type="match status" value="1"/>
</dbReference>
<feature type="region of interest" description="Disordered" evidence="12">
    <location>
        <begin position="838"/>
        <end position="877"/>
    </location>
</feature>
<dbReference type="InterPro" id="IPR013757">
    <property type="entry name" value="Topo_IIA_A_a_sf"/>
</dbReference>
<dbReference type="Gene3D" id="2.120.10.90">
    <property type="entry name" value="DNA gyrase/topoisomerase IV, subunit A, C-terminal"/>
    <property type="match status" value="1"/>
</dbReference>
<comment type="miscellaneous">
    <text evidence="10">Few gyrases are as efficient as E.coli at forming negative supercoils. Not all organisms have 2 type II topoisomerases; in organisms with a single type II topoisomerase this enzyme also has to decatenate newly replicated chromosomes.</text>
</comment>
<keyword evidence="3 10" id="KW-0963">Cytoplasm</keyword>
<dbReference type="Gene3D" id="1.10.268.10">
    <property type="entry name" value="Topoisomerase, domain 3"/>
    <property type="match status" value="1"/>
</dbReference>
<proteinExistence type="inferred from homology"/>
<evidence type="ECO:0000256" key="2">
    <source>
        <dbReference type="ARBA" id="ARBA00008263"/>
    </source>
</evidence>
<dbReference type="InterPro" id="IPR006691">
    <property type="entry name" value="GyrA/parC_rep"/>
</dbReference>
<dbReference type="NCBIfam" id="NF004043">
    <property type="entry name" value="PRK05560.1"/>
    <property type="match status" value="1"/>
</dbReference>
<comment type="subunit">
    <text evidence="10">Heterotetramer, composed of two GyrA and two GyrB chains. In the heterotetramer, GyrA contains the active site tyrosine that forms a transient covalent intermediate with DNA, while GyrB binds cofactors and catalyzes ATP hydrolysis.</text>
</comment>
<dbReference type="PANTHER" id="PTHR43493:SF5">
    <property type="entry name" value="DNA GYRASE SUBUNIT A, CHLOROPLASTIC_MITOCHONDRIAL"/>
    <property type="match status" value="1"/>
</dbReference>
<dbReference type="FunFam" id="3.90.199.10:FF:000001">
    <property type="entry name" value="DNA gyrase subunit A"/>
    <property type="match status" value="1"/>
</dbReference>
<feature type="active site" description="O-(5'-phospho-DNA)-tyrosine intermediate" evidence="10 11">
    <location>
        <position position="122"/>
    </location>
</feature>
<dbReference type="GO" id="GO:0003677">
    <property type="term" value="F:DNA binding"/>
    <property type="evidence" value="ECO:0007669"/>
    <property type="project" value="UniProtKB-UniRule"/>
</dbReference>
<comment type="similarity">
    <text evidence="2 10">Belongs to the type II topoisomerase GyrA/ParC subunit family.</text>
</comment>
<dbReference type="NCBIfam" id="NF004044">
    <property type="entry name" value="PRK05561.1"/>
    <property type="match status" value="1"/>
</dbReference>
<evidence type="ECO:0000256" key="8">
    <source>
        <dbReference type="ARBA" id="ARBA00023235"/>
    </source>
</evidence>
<dbReference type="AlphaFoldDB" id="A0AAE7CZP8"/>
<evidence type="ECO:0000313" key="14">
    <source>
        <dbReference type="EMBL" id="QIZ52042.1"/>
    </source>
</evidence>
<dbReference type="EC" id="5.6.2.2" evidence="10"/>
<name>A0AAE7CZP8_9GAMM</name>
<keyword evidence="8 10" id="KW-0413">Isomerase</keyword>
<keyword evidence="7 10" id="KW-0238">DNA-binding</keyword>
<evidence type="ECO:0000256" key="12">
    <source>
        <dbReference type="SAM" id="MobiDB-lite"/>
    </source>
</evidence>
<comment type="catalytic activity">
    <reaction evidence="1 10 11">
        <text>ATP-dependent breakage, passage and rejoining of double-stranded DNA.</text>
        <dbReference type="EC" id="5.6.2.2"/>
    </reaction>
</comment>
<dbReference type="PROSITE" id="PS52040">
    <property type="entry name" value="TOPO_IIA"/>
    <property type="match status" value="1"/>
</dbReference>
<dbReference type="InterPro" id="IPR013758">
    <property type="entry name" value="Topo_IIA_A/C_ab"/>
</dbReference>
<evidence type="ECO:0000256" key="5">
    <source>
        <dbReference type="ARBA" id="ARBA00022840"/>
    </source>
</evidence>
<dbReference type="GO" id="GO:0005737">
    <property type="term" value="C:cytoplasm"/>
    <property type="evidence" value="ECO:0007669"/>
    <property type="project" value="UniProtKB-SubCell"/>
</dbReference>
<reference evidence="15 17" key="2">
    <citation type="submission" date="2019-06" db="EMBL/GenBank/DDBJ databases">
        <title>Complete genome of Dickeya zeae PL65.</title>
        <authorList>
            <person name="Boluk G."/>
            <person name="Arif M."/>
        </authorList>
    </citation>
    <scope>NUCLEOTIDE SEQUENCE [LARGE SCALE GENOMIC DNA]</scope>
    <source>
        <strain evidence="15 17">PL65</strain>
    </source>
</reference>
<evidence type="ECO:0000259" key="13">
    <source>
        <dbReference type="PROSITE" id="PS52040"/>
    </source>
</evidence>
<dbReference type="NCBIfam" id="TIGR01063">
    <property type="entry name" value="gyrA"/>
    <property type="match status" value="1"/>
</dbReference>
<dbReference type="GO" id="GO:0009330">
    <property type="term" value="C:DNA topoisomerase type II (double strand cut, ATP-hydrolyzing) complex"/>
    <property type="evidence" value="ECO:0007669"/>
    <property type="project" value="TreeGrafter"/>
</dbReference>
<dbReference type="GO" id="GO:0005694">
    <property type="term" value="C:chromosome"/>
    <property type="evidence" value="ECO:0007669"/>
    <property type="project" value="InterPro"/>
</dbReference>
<accession>A0AAE7CZP8</accession>
<comment type="function">
    <text evidence="10">A type II topoisomerase that negatively supercoils closed circular double-stranded (ds) DNA in an ATP-dependent manner to modulate DNA topology and maintain chromosomes in an underwound state. Negative supercoiling favors strand separation, and DNA replication, transcription, recombination and repair, all of which involve strand separation. Also able to catalyze the interconversion of other topological isomers of dsDNA rings, including catenanes and knotted rings. Type II topoisomerases break and join 2 DNA strands simultaneously in an ATP-dependent manner.</text>
</comment>
<dbReference type="Pfam" id="PF00521">
    <property type="entry name" value="DNA_topoisoIV"/>
    <property type="match status" value="1"/>
</dbReference>
<gene>
    <name evidence="10 14" type="primary">gyrA</name>
    <name evidence="14" type="ORF">DWG24_15465</name>
    <name evidence="15" type="ORF">FGI21_08460</name>
</gene>
<keyword evidence="17" id="KW-1185">Reference proteome</keyword>